<proteinExistence type="predicted"/>
<dbReference type="EMBL" id="JABSTQ010010060">
    <property type="protein sequence ID" value="KAG0423758.1"/>
    <property type="molecule type" value="Genomic_DNA"/>
</dbReference>
<protein>
    <submittedName>
        <fullName evidence="1">Uncharacterized protein</fullName>
    </submittedName>
</protein>
<organism evidence="1 2">
    <name type="scientific">Ixodes persulcatus</name>
    <name type="common">Taiga tick</name>
    <dbReference type="NCBI Taxonomy" id="34615"/>
    <lineage>
        <taxon>Eukaryota</taxon>
        <taxon>Metazoa</taxon>
        <taxon>Ecdysozoa</taxon>
        <taxon>Arthropoda</taxon>
        <taxon>Chelicerata</taxon>
        <taxon>Arachnida</taxon>
        <taxon>Acari</taxon>
        <taxon>Parasitiformes</taxon>
        <taxon>Ixodida</taxon>
        <taxon>Ixodoidea</taxon>
        <taxon>Ixodidae</taxon>
        <taxon>Ixodinae</taxon>
        <taxon>Ixodes</taxon>
    </lineage>
</organism>
<evidence type="ECO:0000313" key="2">
    <source>
        <dbReference type="Proteomes" id="UP000805193"/>
    </source>
</evidence>
<name>A0AC60PSD7_IXOPE</name>
<comment type="caution">
    <text evidence="1">The sequence shown here is derived from an EMBL/GenBank/DDBJ whole genome shotgun (WGS) entry which is preliminary data.</text>
</comment>
<reference evidence="1 2" key="1">
    <citation type="journal article" date="2020" name="Cell">
        <title>Large-Scale Comparative Analyses of Tick Genomes Elucidate Their Genetic Diversity and Vector Capacities.</title>
        <authorList>
            <consortium name="Tick Genome and Microbiome Consortium (TIGMIC)"/>
            <person name="Jia N."/>
            <person name="Wang J."/>
            <person name="Shi W."/>
            <person name="Du L."/>
            <person name="Sun Y."/>
            <person name="Zhan W."/>
            <person name="Jiang J.F."/>
            <person name="Wang Q."/>
            <person name="Zhang B."/>
            <person name="Ji P."/>
            <person name="Bell-Sakyi L."/>
            <person name="Cui X.M."/>
            <person name="Yuan T.T."/>
            <person name="Jiang B.G."/>
            <person name="Yang W.F."/>
            <person name="Lam T.T."/>
            <person name="Chang Q.C."/>
            <person name="Ding S.J."/>
            <person name="Wang X.J."/>
            <person name="Zhu J.G."/>
            <person name="Ruan X.D."/>
            <person name="Zhao L."/>
            <person name="Wei J.T."/>
            <person name="Ye R.Z."/>
            <person name="Que T.C."/>
            <person name="Du C.H."/>
            <person name="Zhou Y.H."/>
            <person name="Cheng J.X."/>
            <person name="Dai P.F."/>
            <person name="Guo W.B."/>
            <person name="Han X.H."/>
            <person name="Huang E.J."/>
            <person name="Li L.F."/>
            <person name="Wei W."/>
            <person name="Gao Y.C."/>
            <person name="Liu J.Z."/>
            <person name="Shao H.Z."/>
            <person name="Wang X."/>
            <person name="Wang C.C."/>
            <person name="Yang T.C."/>
            <person name="Huo Q.B."/>
            <person name="Li W."/>
            <person name="Chen H.Y."/>
            <person name="Chen S.E."/>
            <person name="Zhou L.G."/>
            <person name="Ni X.B."/>
            <person name="Tian J.H."/>
            <person name="Sheng Y."/>
            <person name="Liu T."/>
            <person name="Pan Y.S."/>
            <person name="Xia L.Y."/>
            <person name="Li J."/>
            <person name="Zhao F."/>
            <person name="Cao W.C."/>
        </authorList>
    </citation>
    <scope>NUCLEOTIDE SEQUENCE [LARGE SCALE GENOMIC DNA]</scope>
    <source>
        <strain evidence="1">Iper-2018</strain>
    </source>
</reference>
<dbReference type="Proteomes" id="UP000805193">
    <property type="component" value="Unassembled WGS sequence"/>
</dbReference>
<accession>A0AC60PSD7</accession>
<gene>
    <name evidence="1" type="ORF">HPB47_000484</name>
</gene>
<evidence type="ECO:0000313" key="1">
    <source>
        <dbReference type="EMBL" id="KAG0423758.1"/>
    </source>
</evidence>
<keyword evidence="2" id="KW-1185">Reference proteome</keyword>
<sequence length="741" mass="83002">MEHSGTYSFRIATKNTEKGIRLSSKKLKRMESKKRKIEAFLELCGTSETDETHDAPAAVKKPRSTDEADRAQAAGDSAGAVKSINAELSELRARHRAYQKSRLQVPKFYMTDDGYRAGWSWPSGEENVADSAAETVEQPSDILYLQDIQNLLLVALMGNETPYLTRWCRYLRNAKTSHIVVVMVSGLSADMLAENPDWFPKLSRLFPDGGVRVVPAAQYGATTECELTQVPVSFQAGIKLRCAFGSLEAAEAAGAVFKCYGAFVPIANKTNGAEQNGHQDPAKGNDEQNGHQGAAKGNDELEEGQLVDAEEITLGNANPNDVVPRTLFLLSPVQMLHEGYPLLRAEATKDYVYTNRSYLPVSNKSRLFSIDCEMCLTTAKCNELARVTLIDEDEKVLLDELVKPRNRIVNYLTQFSGITKKMLDPVTTRVEDVQKAIIRLLPPDAILVGQSLNFDLHALHMIHPYVIDSSVIYNLTGNRNHKSKLKLLSSTFLGQEIQMSKEGHCSKEDSLACLRLVKLRLQKGLFFGDAILRDKEQELQEKALEMARNGEAIDVSICCDPPQEWIEGKHVSELKVVVKEGSIKKMKPRTSECKRMLKHEFQGLVSNLFYYLGRDKHKKTAHVVGTKEMLDNYPKFVLNVTQSRKVNGNKKAVKEAKALMDDNHLLMVGLKAKAHKELLTQQKAAELDKQLEKIYRGCQRKSLFVVLLQGCFDKDTRVTEHGLCFVTVKEAERRSPVDKRE</sequence>